<accession>A0A382MX18</accession>
<evidence type="ECO:0000313" key="2">
    <source>
        <dbReference type="EMBL" id="SVC52032.1"/>
    </source>
</evidence>
<name>A0A382MX18_9ZZZZ</name>
<feature type="domain" description="Cysteine-rich" evidence="1">
    <location>
        <begin position="56"/>
        <end position="137"/>
    </location>
</feature>
<dbReference type="PANTHER" id="PTHR30296">
    <property type="entry name" value="UNCHARACTERIZED PROTEIN YKGE"/>
    <property type="match status" value="1"/>
</dbReference>
<dbReference type="GO" id="GO:0016491">
    <property type="term" value="F:oxidoreductase activity"/>
    <property type="evidence" value="ECO:0007669"/>
    <property type="project" value="UniProtKB-ARBA"/>
</dbReference>
<dbReference type="GO" id="GO:0005829">
    <property type="term" value="C:cytosol"/>
    <property type="evidence" value="ECO:0007669"/>
    <property type="project" value="TreeGrafter"/>
</dbReference>
<gene>
    <name evidence="2" type="ORF">METZ01_LOCUS304886</name>
</gene>
<evidence type="ECO:0000259" key="1">
    <source>
        <dbReference type="Pfam" id="PF02754"/>
    </source>
</evidence>
<reference evidence="2" key="1">
    <citation type="submission" date="2018-05" db="EMBL/GenBank/DDBJ databases">
        <authorList>
            <person name="Lanie J.A."/>
            <person name="Ng W.-L."/>
            <person name="Kazmierczak K.M."/>
            <person name="Andrzejewski T.M."/>
            <person name="Davidsen T.M."/>
            <person name="Wayne K.J."/>
            <person name="Tettelin H."/>
            <person name="Glass J.I."/>
            <person name="Rusch D."/>
            <person name="Podicherti R."/>
            <person name="Tsui H.-C.T."/>
            <person name="Winkler M.E."/>
        </authorList>
    </citation>
    <scope>NUCLEOTIDE SEQUENCE</scope>
</reference>
<dbReference type="PANTHER" id="PTHR30296:SF0">
    <property type="entry name" value="LACTATE UTILIZATION PROTEIN A"/>
    <property type="match status" value="1"/>
</dbReference>
<dbReference type="Pfam" id="PF02754">
    <property type="entry name" value="CCG"/>
    <property type="match status" value="1"/>
</dbReference>
<dbReference type="AlphaFoldDB" id="A0A382MX18"/>
<dbReference type="InterPro" id="IPR004017">
    <property type="entry name" value="Cys_rich_dom"/>
</dbReference>
<organism evidence="2">
    <name type="scientific">marine metagenome</name>
    <dbReference type="NCBI Taxonomy" id="408172"/>
    <lineage>
        <taxon>unclassified sequences</taxon>
        <taxon>metagenomes</taxon>
        <taxon>ecological metagenomes</taxon>
    </lineage>
</organism>
<sequence>MPSGSCAGMMRCFYGSLLGDDARVKALVTRTYELSQFLVEVVGITELGSGLSGKRIAYHHSCHALRELGVRDAPLELLRGSGAEILEWVAEEECCGFGGLFSAKLPEVSAGMADRKLETLPSVDVVTSTDGGCLLQLSTRATRRGDGPQFRHLASVLWEGMDQ</sequence>
<protein>
    <recommendedName>
        <fullName evidence="1">Cysteine-rich domain-containing protein</fullName>
    </recommendedName>
</protein>
<proteinExistence type="predicted"/>
<dbReference type="EMBL" id="UINC01095719">
    <property type="protein sequence ID" value="SVC52032.1"/>
    <property type="molecule type" value="Genomic_DNA"/>
</dbReference>